<keyword evidence="2" id="KW-1185">Reference proteome</keyword>
<sequence length="127" mass="14338">MSARIRLDDLTSAQLDALYDELDRLRARAERLGITGPEAAPPARRWQVEGRVNGRWGTLLRDLTERDRAIELYRRRCREHPNSEFRLVQRVTIKTADDPDAPAAPATEATGHCACCDKARTEEEAAP</sequence>
<evidence type="ECO:0000313" key="1">
    <source>
        <dbReference type="EMBL" id="MEU2265008.1"/>
    </source>
</evidence>
<proteinExistence type="predicted"/>
<reference evidence="1 2" key="1">
    <citation type="submission" date="2024-06" db="EMBL/GenBank/DDBJ databases">
        <title>The Natural Products Discovery Center: Release of the First 8490 Sequenced Strains for Exploring Actinobacteria Biosynthetic Diversity.</title>
        <authorList>
            <person name="Kalkreuter E."/>
            <person name="Kautsar S.A."/>
            <person name="Yang D."/>
            <person name="Bader C.D."/>
            <person name="Teijaro C.N."/>
            <person name="Fluegel L."/>
            <person name="Davis C.M."/>
            <person name="Simpson J.R."/>
            <person name="Lauterbach L."/>
            <person name="Steele A.D."/>
            <person name="Gui C."/>
            <person name="Meng S."/>
            <person name="Li G."/>
            <person name="Viehrig K."/>
            <person name="Ye F."/>
            <person name="Su P."/>
            <person name="Kiefer A.F."/>
            <person name="Nichols A."/>
            <person name="Cepeda A.J."/>
            <person name="Yan W."/>
            <person name="Fan B."/>
            <person name="Jiang Y."/>
            <person name="Adhikari A."/>
            <person name="Zheng C.-J."/>
            <person name="Schuster L."/>
            <person name="Cowan T.M."/>
            <person name="Smanski M.J."/>
            <person name="Chevrette M.G."/>
            <person name="De Carvalho L.P.S."/>
            <person name="Shen B."/>
        </authorList>
    </citation>
    <scope>NUCLEOTIDE SEQUENCE [LARGE SCALE GENOMIC DNA]</scope>
    <source>
        <strain evidence="1 2">NPDC019583</strain>
    </source>
</reference>
<dbReference type="Proteomes" id="UP001550603">
    <property type="component" value="Unassembled WGS sequence"/>
</dbReference>
<evidence type="ECO:0000313" key="2">
    <source>
        <dbReference type="Proteomes" id="UP001550603"/>
    </source>
</evidence>
<organism evidence="1 2">
    <name type="scientific">Streptomyces olindensis</name>
    <dbReference type="NCBI Taxonomy" id="358823"/>
    <lineage>
        <taxon>Bacteria</taxon>
        <taxon>Bacillati</taxon>
        <taxon>Actinomycetota</taxon>
        <taxon>Actinomycetes</taxon>
        <taxon>Kitasatosporales</taxon>
        <taxon>Streptomycetaceae</taxon>
        <taxon>Streptomyces</taxon>
    </lineage>
</organism>
<accession>A0ABV2XLY0</accession>
<dbReference type="RefSeq" id="WP_359784409.1">
    <property type="nucleotide sequence ID" value="NZ_JBEYBN010000001.1"/>
</dbReference>
<dbReference type="EMBL" id="JBEYBN010000001">
    <property type="protein sequence ID" value="MEU2265008.1"/>
    <property type="molecule type" value="Genomic_DNA"/>
</dbReference>
<comment type="caution">
    <text evidence="1">The sequence shown here is derived from an EMBL/GenBank/DDBJ whole genome shotgun (WGS) entry which is preliminary data.</text>
</comment>
<name>A0ABV2XLY0_9ACTN</name>
<protein>
    <submittedName>
        <fullName evidence="1">Uncharacterized protein</fullName>
    </submittedName>
</protein>
<gene>
    <name evidence="1" type="ORF">ABZ568_00840</name>
</gene>